<feature type="transmembrane region" description="Helical" evidence="1">
    <location>
        <begin position="96"/>
        <end position="114"/>
    </location>
</feature>
<protein>
    <submittedName>
        <fullName evidence="3">FecR domain-containing protein</fullName>
    </submittedName>
</protein>
<dbReference type="Proteomes" id="UP000598820">
    <property type="component" value="Unassembled WGS sequence"/>
</dbReference>
<dbReference type="PANTHER" id="PTHR30273:SF2">
    <property type="entry name" value="PROTEIN FECR"/>
    <property type="match status" value="1"/>
</dbReference>
<dbReference type="EMBL" id="JACWZY010000002">
    <property type="protein sequence ID" value="MBD2699585.1"/>
    <property type="molecule type" value="Genomic_DNA"/>
</dbReference>
<name>A0A927ARD8_9BACT</name>
<keyword evidence="4" id="KW-1185">Reference proteome</keyword>
<keyword evidence="1" id="KW-1133">Transmembrane helix</keyword>
<dbReference type="Pfam" id="PF04773">
    <property type="entry name" value="FecR"/>
    <property type="match status" value="1"/>
</dbReference>
<organism evidence="3 4">
    <name type="scientific">Spirosoma profusum</name>
    <dbReference type="NCBI Taxonomy" id="2771354"/>
    <lineage>
        <taxon>Bacteria</taxon>
        <taxon>Pseudomonadati</taxon>
        <taxon>Bacteroidota</taxon>
        <taxon>Cytophagia</taxon>
        <taxon>Cytophagales</taxon>
        <taxon>Cytophagaceae</taxon>
        <taxon>Spirosoma</taxon>
    </lineage>
</organism>
<dbReference type="GO" id="GO:0016989">
    <property type="term" value="F:sigma factor antagonist activity"/>
    <property type="evidence" value="ECO:0007669"/>
    <property type="project" value="TreeGrafter"/>
</dbReference>
<dbReference type="AlphaFoldDB" id="A0A927ARD8"/>
<proteinExistence type="predicted"/>
<comment type="caution">
    <text evidence="3">The sequence shown here is derived from an EMBL/GenBank/DDBJ whole genome shotgun (WGS) entry which is preliminary data.</text>
</comment>
<reference evidence="3" key="1">
    <citation type="submission" date="2020-09" db="EMBL/GenBank/DDBJ databases">
        <authorList>
            <person name="Kim M.K."/>
        </authorList>
    </citation>
    <scope>NUCLEOTIDE SEQUENCE</scope>
    <source>
        <strain evidence="3">BT702</strain>
    </source>
</reference>
<feature type="domain" description="FecR protein" evidence="2">
    <location>
        <begin position="123"/>
        <end position="218"/>
    </location>
</feature>
<dbReference type="RefSeq" id="WP_190885442.1">
    <property type="nucleotide sequence ID" value="NZ_JACWZY010000002.1"/>
</dbReference>
<gene>
    <name evidence="3" type="ORF">IC229_02980</name>
</gene>
<sequence>MTPADHKALLFAHFANKTTPLQCRMIDEWLKDEANQERYYAWLVEWENQLPIYQPELETPLARFENHMKTHSVEGVQEPAAEVTEISIETASRANFGWMAAAAVFVLLALGGWLNRSRLFYQTYQTAYGETRTIRLTDGSTVTLNAHSSLRVPRFGFGIRSREVDLSGEAFFAMQHRADDQKFIVQTPNGFNVIVHGTEFNVSARTHRANVMLHKGSIQMDYALGNTRQQLMLKPGDVVTMNRHSHPQLRHHVWTQPYLAWKDHRFIFDHMTLTDFGQLVTDTYGLRVEIASPTLARRTLVGSLQATSVDELLQTVSELFDLSVVRQANSVILKEKE</sequence>
<dbReference type="Gene3D" id="2.60.120.1440">
    <property type="match status" value="1"/>
</dbReference>
<dbReference type="Gene3D" id="3.55.50.30">
    <property type="match status" value="1"/>
</dbReference>
<evidence type="ECO:0000259" key="2">
    <source>
        <dbReference type="Pfam" id="PF04773"/>
    </source>
</evidence>
<dbReference type="InterPro" id="IPR012373">
    <property type="entry name" value="Ferrdict_sens_TM"/>
</dbReference>
<dbReference type="PIRSF" id="PIRSF018266">
    <property type="entry name" value="FecR"/>
    <property type="match status" value="1"/>
</dbReference>
<evidence type="ECO:0000313" key="3">
    <source>
        <dbReference type="EMBL" id="MBD2699585.1"/>
    </source>
</evidence>
<keyword evidence="1" id="KW-0812">Transmembrane</keyword>
<dbReference type="PANTHER" id="PTHR30273">
    <property type="entry name" value="PERIPLASMIC SIGNAL SENSOR AND SIGMA FACTOR ACTIVATOR FECR-RELATED"/>
    <property type="match status" value="1"/>
</dbReference>
<keyword evidence="1" id="KW-0472">Membrane</keyword>
<evidence type="ECO:0000313" key="4">
    <source>
        <dbReference type="Proteomes" id="UP000598820"/>
    </source>
</evidence>
<evidence type="ECO:0000256" key="1">
    <source>
        <dbReference type="SAM" id="Phobius"/>
    </source>
</evidence>
<accession>A0A927ARD8</accession>
<dbReference type="InterPro" id="IPR006860">
    <property type="entry name" value="FecR"/>
</dbReference>